<proteinExistence type="predicted"/>
<protein>
    <submittedName>
        <fullName evidence="2">Uncharacterized protein</fullName>
    </submittedName>
</protein>
<sequence>MKFTGLLALAWAAATVDASVCKPSPVSPSSTSSAAPSKPTQPCNSNVAAIDSDIAANVNGNWNIVTQPAGHAVISTCANSASNNCITYTSVFDSANPAPFQYGFTYQATTEAQQQYAWTFQLAGDARTQPFTCTASDAVGNGGPLASQSYDLTNIYTFALKTITLPFTAVSTKTTIVCVGLNLADNIHTTMTIFSLTKLC</sequence>
<keyword evidence="1" id="KW-0732">Signal</keyword>
<evidence type="ECO:0000313" key="3">
    <source>
        <dbReference type="Proteomes" id="UP001642406"/>
    </source>
</evidence>
<keyword evidence="3" id="KW-1185">Reference proteome</keyword>
<dbReference type="EMBL" id="CAWUHC010000039">
    <property type="protein sequence ID" value="CAK7222487.1"/>
    <property type="molecule type" value="Genomic_DNA"/>
</dbReference>
<feature type="signal peptide" evidence="1">
    <location>
        <begin position="1"/>
        <end position="18"/>
    </location>
</feature>
<accession>A0ABP0BS33</accession>
<name>A0ABP0BS33_9PEZI</name>
<gene>
    <name evidence="2" type="ORF">SBRCBS47491_004881</name>
</gene>
<reference evidence="2 3" key="1">
    <citation type="submission" date="2024-01" db="EMBL/GenBank/DDBJ databases">
        <authorList>
            <person name="Allen C."/>
            <person name="Tagirdzhanova G."/>
        </authorList>
    </citation>
    <scope>NUCLEOTIDE SEQUENCE [LARGE SCALE GENOMIC DNA]</scope>
</reference>
<evidence type="ECO:0000313" key="2">
    <source>
        <dbReference type="EMBL" id="CAK7222487.1"/>
    </source>
</evidence>
<feature type="chain" id="PRO_5045588068" evidence="1">
    <location>
        <begin position="19"/>
        <end position="200"/>
    </location>
</feature>
<evidence type="ECO:0000256" key="1">
    <source>
        <dbReference type="SAM" id="SignalP"/>
    </source>
</evidence>
<comment type="caution">
    <text evidence="2">The sequence shown here is derived from an EMBL/GenBank/DDBJ whole genome shotgun (WGS) entry which is preliminary data.</text>
</comment>
<dbReference type="Proteomes" id="UP001642406">
    <property type="component" value="Unassembled WGS sequence"/>
</dbReference>
<organism evidence="2 3">
    <name type="scientific">Sporothrix bragantina</name>
    <dbReference type="NCBI Taxonomy" id="671064"/>
    <lineage>
        <taxon>Eukaryota</taxon>
        <taxon>Fungi</taxon>
        <taxon>Dikarya</taxon>
        <taxon>Ascomycota</taxon>
        <taxon>Pezizomycotina</taxon>
        <taxon>Sordariomycetes</taxon>
        <taxon>Sordariomycetidae</taxon>
        <taxon>Ophiostomatales</taxon>
        <taxon>Ophiostomataceae</taxon>
        <taxon>Sporothrix</taxon>
    </lineage>
</organism>